<feature type="domain" description="Metallo-beta-lactamase" evidence="1">
    <location>
        <begin position="98"/>
        <end position="294"/>
    </location>
</feature>
<sequence>MLKQFGAKPSKTDLNRYARSANWNGKHFENLEPTTLEIGLNKLPQLLYKQFFATEGRYPLHKLEVIPFDAEQFNSHPEKIKAVWYGHSVLLLRINGMNVLIDPMFGNNAAPISPFPIKRFSENTLQIIDSLPSIDLVLLSHDHYDHLDYHSIQKLKDKVSCYYVALGVARHLEKWGIDANKIIEFDWWDKHIFNKIGVTFTPTRHFSGRGLKDRAKSTWGGWVLETDVEKIWFSGDSGYGSHFKEIGARFGSFDFAFMECGQYNEQWHQIHMYPEESVRAAIEVNAKNIMPVHWGGFALAQHTWTEPVERFVAEAEHTHVNYCLPQLGEIFELNHSSKIKWWQ</sequence>
<dbReference type="InterPro" id="IPR036866">
    <property type="entry name" value="RibonucZ/Hydroxyglut_hydro"/>
</dbReference>
<comment type="caution">
    <text evidence="2">The sequence shown here is derived from an EMBL/GenBank/DDBJ whole genome shotgun (WGS) entry which is preliminary data.</text>
</comment>
<dbReference type="InterPro" id="IPR001279">
    <property type="entry name" value="Metallo-B-lactamas"/>
</dbReference>
<protein>
    <submittedName>
        <fullName evidence="2">MBL fold metallo-hydrolase</fullName>
    </submittedName>
</protein>
<dbReference type="SUPFAM" id="SSF56281">
    <property type="entry name" value="Metallo-hydrolase/oxidoreductase"/>
    <property type="match status" value="1"/>
</dbReference>
<dbReference type="Proteomes" id="UP001597118">
    <property type="component" value="Unassembled WGS sequence"/>
</dbReference>
<dbReference type="Gene3D" id="3.60.15.10">
    <property type="entry name" value="Ribonuclease Z/Hydroxyacylglutathione hydrolase-like"/>
    <property type="match status" value="1"/>
</dbReference>
<name>A0ABW4ICJ5_9SPHI</name>
<dbReference type="PANTHER" id="PTHR15032">
    <property type="entry name" value="N-ACYL-PHOSPHATIDYLETHANOLAMINE-HYDROLYZING PHOSPHOLIPASE D"/>
    <property type="match status" value="1"/>
</dbReference>
<evidence type="ECO:0000313" key="3">
    <source>
        <dbReference type="Proteomes" id="UP001597118"/>
    </source>
</evidence>
<dbReference type="EMBL" id="JBHUDG010000006">
    <property type="protein sequence ID" value="MFD1629724.1"/>
    <property type="molecule type" value="Genomic_DNA"/>
</dbReference>
<dbReference type="Pfam" id="PF12706">
    <property type="entry name" value="Lactamase_B_2"/>
    <property type="match status" value="1"/>
</dbReference>
<reference evidence="3" key="1">
    <citation type="journal article" date="2019" name="Int. J. Syst. Evol. Microbiol.">
        <title>The Global Catalogue of Microorganisms (GCM) 10K type strain sequencing project: providing services to taxonomists for standard genome sequencing and annotation.</title>
        <authorList>
            <consortium name="The Broad Institute Genomics Platform"/>
            <consortium name="The Broad Institute Genome Sequencing Center for Infectious Disease"/>
            <person name="Wu L."/>
            <person name="Ma J."/>
        </authorList>
    </citation>
    <scope>NUCLEOTIDE SEQUENCE [LARGE SCALE GENOMIC DNA]</scope>
    <source>
        <strain evidence="3">CCUG 53762</strain>
    </source>
</reference>
<evidence type="ECO:0000313" key="2">
    <source>
        <dbReference type="EMBL" id="MFD1629724.1"/>
    </source>
</evidence>
<dbReference type="RefSeq" id="WP_379662105.1">
    <property type="nucleotide sequence ID" value="NZ_JBHUDG010000006.1"/>
</dbReference>
<gene>
    <name evidence="2" type="ORF">ACFSAH_07550</name>
</gene>
<evidence type="ECO:0000259" key="1">
    <source>
        <dbReference type="Pfam" id="PF12706"/>
    </source>
</evidence>
<proteinExistence type="predicted"/>
<keyword evidence="3" id="KW-1185">Reference proteome</keyword>
<accession>A0ABW4ICJ5</accession>
<organism evidence="2 3">
    <name type="scientific">Pseudopedobacter beijingensis</name>
    <dbReference type="NCBI Taxonomy" id="1207056"/>
    <lineage>
        <taxon>Bacteria</taxon>
        <taxon>Pseudomonadati</taxon>
        <taxon>Bacteroidota</taxon>
        <taxon>Sphingobacteriia</taxon>
        <taxon>Sphingobacteriales</taxon>
        <taxon>Sphingobacteriaceae</taxon>
        <taxon>Pseudopedobacter</taxon>
    </lineage>
</organism>
<dbReference type="PANTHER" id="PTHR15032:SF4">
    <property type="entry name" value="N-ACYL-PHOSPHATIDYLETHANOLAMINE-HYDROLYZING PHOSPHOLIPASE D"/>
    <property type="match status" value="1"/>
</dbReference>